<dbReference type="WBParaSite" id="PDA_v2.g30713.t1">
    <property type="protein sequence ID" value="PDA_v2.g30713.t1"/>
    <property type="gene ID" value="PDA_v2.g30713"/>
</dbReference>
<dbReference type="PANTHER" id="PTHR24413">
    <property type="entry name" value="SPECKLE-TYPE POZ PROTEIN"/>
    <property type="match status" value="1"/>
</dbReference>
<reference evidence="3" key="1">
    <citation type="submission" date="2022-11" db="UniProtKB">
        <authorList>
            <consortium name="WormBaseParasite"/>
        </authorList>
    </citation>
    <scope>IDENTIFICATION</scope>
</reference>
<protein>
    <submittedName>
        <fullName evidence="3">BTB domain-containing protein</fullName>
    </submittedName>
</protein>
<organism evidence="2 3">
    <name type="scientific">Panagrolaimus davidi</name>
    <dbReference type="NCBI Taxonomy" id="227884"/>
    <lineage>
        <taxon>Eukaryota</taxon>
        <taxon>Metazoa</taxon>
        <taxon>Ecdysozoa</taxon>
        <taxon>Nematoda</taxon>
        <taxon>Chromadorea</taxon>
        <taxon>Rhabditida</taxon>
        <taxon>Tylenchina</taxon>
        <taxon>Panagrolaimomorpha</taxon>
        <taxon>Panagrolaimoidea</taxon>
        <taxon>Panagrolaimidae</taxon>
        <taxon>Panagrolaimus</taxon>
    </lineage>
</organism>
<evidence type="ECO:0000259" key="1">
    <source>
        <dbReference type="PROSITE" id="PS50097"/>
    </source>
</evidence>
<dbReference type="AlphaFoldDB" id="A0A914QGY3"/>
<dbReference type="Gene3D" id="3.30.710.10">
    <property type="entry name" value="Potassium Channel Kv1.1, Chain A"/>
    <property type="match status" value="1"/>
</dbReference>
<name>A0A914QGY3_9BILA</name>
<dbReference type="SMART" id="SM00225">
    <property type="entry name" value="BTB"/>
    <property type="match status" value="1"/>
</dbReference>
<dbReference type="CDD" id="cd18186">
    <property type="entry name" value="BTB_POZ_ZBTB_KLHL-like"/>
    <property type="match status" value="1"/>
</dbReference>
<dbReference type="Pfam" id="PF00651">
    <property type="entry name" value="BTB"/>
    <property type="match status" value="1"/>
</dbReference>
<keyword evidence="2" id="KW-1185">Reference proteome</keyword>
<dbReference type="InterPro" id="IPR000210">
    <property type="entry name" value="BTB/POZ_dom"/>
</dbReference>
<dbReference type="SUPFAM" id="SSF54695">
    <property type="entry name" value="POZ domain"/>
    <property type="match status" value="1"/>
</dbReference>
<dbReference type="InterPro" id="IPR011333">
    <property type="entry name" value="SKP1/BTB/POZ_sf"/>
</dbReference>
<dbReference type="PROSITE" id="PS50097">
    <property type="entry name" value="BTB"/>
    <property type="match status" value="1"/>
</dbReference>
<feature type="domain" description="BTB" evidence="1">
    <location>
        <begin position="154"/>
        <end position="221"/>
    </location>
</feature>
<accession>A0A914QGY3</accession>
<evidence type="ECO:0000313" key="2">
    <source>
        <dbReference type="Proteomes" id="UP000887578"/>
    </source>
</evidence>
<dbReference type="Proteomes" id="UP000887578">
    <property type="component" value="Unplaced"/>
</dbReference>
<evidence type="ECO:0000313" key="3">
    <source>
        <dbReference type="WBParaSite" id="PDA_v2.g30713.t1"/>
    </source>
</evidence>
<sequence>MSLAREFTTKKYGFHTKWELSAEMLHRRETLTTEVKTVEGMPDVKWSLSWSSEGYYFELHFIVESENEIEYTMFHQCPYSVRTYISRNGTSTGQQKILLDQAAKKFEGYTNNDGKFTIDFHGFFSYTKKANAINDGSIYNAADWGLRLKEDDSTDFDIIVDGQTIHIHKLIVRVESKVFTKTFEADFKEAKEKKVTITDFKYEIVQAAIDYCYGQNISAILEDQQKAIDLLYFANKYDFLTLKQKMETILGKKLCKENVSILASTADKTNSLQLRQACINFLRPLFNTKEGLPAEEIATLDSQFLIDLVSQALNN</sequence>
<proteinExistence type="predicted"/>